<gene>
    <name evidence="2" type="ORF">CYMTET_49966</name>
</gene>
<name>A0AAE0BR33_9CHLO</name>
<proteinExistence type="predicted"/>
<feature type="region of interest" description="Disordered" evidence="1">
    <location>
        <begin position="15"/>
        <end position="39"/>
    </location>
</feature>
<dbReference type="Proteomes" id="UP001190700">
    <property type="component" value="Unassembled WGS sequence"/>
</dbReference>
<accession>A0AAE0BR33</accession>
<protein>
    <submittedName>
        <fullName evidence="2">Uncharacterized protein</fullName>
    </submittedName>
</protein>
<dbReference type="AlphaFoldDB" id="A0AAE0BR33"/>
<dbReference type="EMBL" id="LGRX02033720">
    <property type="protein sequence ID" value="KAK3240177.1"/>
    <property type="molecule type" value="Genomic_DNA"/>
</dbReference>
<organism evidence="2 3">
    <name type="scientific">Cymbomonas tetramitiformis</name>
    <dbReference type="NCBI Taxonomy" id="36881"/>
    <lineage>
        <taxon>Eukaryota</taxon>
        <taxon>Viridiplantae</taxon>
        <taxon>Chlorophyta</taxon>
        <taxon>Pyramimonadophyceae</taxon>
        <taxon>Pyramimonadales</taxon>
        <taxon>Pyramimonadaceae</taxon>
        <taxon>Cymbomonas</taxon>
    </lineage>
</organism>
<evidence type="ECO:0000256" key="1">
    <source>
        <dbReference type="SAM" id="MobiDB-lite"/>
    </source>
</evidence>
<comment type="caution">
    <text evidence="2">The sequence shown here is derived from an EMBL/GenBank/DDBJ whole genome shotgun (WGS) entry which is preliminary data.</text>
</comment>
<keyword evidence="3" id="KW-1185">Reference proteome</keyword>
<evidence type="ECO:0000313" key="2">
    <source>
        <dbReference type="EMBL" id="KAK3240177.1"/>
    </source>
</evidence>
<reference evidence="2 3" key="1">
    <citation type="journal article" date="2015" name="Genome Biol. Evol.">
        <title>Comparative Genomics of a Bacterivorous Green Alga Reveals Evolutionary Causalities and Consequences of Phago-Mixotrophic Mode of Nutrition.</title>
        <authorList>
            <person name="Burns J.A."/>
            <person name="Paasch A."/>
            <person name="Narechania A."/>
            <person name="Kim E."/>
        </authorList>
    </citation>
    <scope>NUCLEOTIDE SEQUENCE [LARGE SCALE GENOMIC DNA]</scope>
    <source>
        <strain evidence="2 3">PLY_AMNH</strain>
    </source>
</reference>
<sequence length="288" mass="32821">MLSLAGPLSPCSRQARHLPLWTPGGRRATRPEGNRGGKLSASRLKLSFSTRCSSESSDVSSLTSTSLLSREDWDARHKRRVLQEVAEAGVKLGYCKEDMYANFDVMDTLFLGFSPNMDKMKASEWAEMSMSVNKVMNNVMAIKMHFSELDVKRLLEKNPRIIMKSPSDLERDVEQVKFFLAEAKDIDALIQEVPDLLSPEVTVAVLSTFKRWWPKKDPVEALEEDPDVLRRAQEKDVPLDPVFFDGKAWNAPSHNSKGKLQSWQKYIRKEVYNEKDWDNGAYYNGNNT</sequence>
<evidence type="ECO:0000313" key="3">
    <source>
        <dbReference type="Proteomes" id="UP001190700"/>
    </source>
</evidence>